<dbReference type="InterPro" id="IPR036769">
    <property type="entry name" value="Ribosomal_uL11_C_sf"/>
</dbReference>
<protein>
    <recommendedName>
        <fullName evidence="6">Large ribosomal subunit protein uL11m</fullName>
    </recommendedName>
</protein>
<dbReference type="InterPro" id="IPR006519">
    <property type="entry name" value="Ribosomal_uL11_bac-typ"/>
</dbReference>
<dbReference type="PANTHER" id="PTHR11661">
    <property type="entry name" value="60S RIBOSOMAL PROTEIN L12"/>
    <property type="match status" value="1"/>
</dbReference>
<evidence type="ECO:0000256" key="5">
    <source>
        <dbReference type="ARBA" id="ARBA00023274"/>
    </source>
</evidence>
<name>A0A381NIR0_9ZZZZ</name>
<dbReference type="FunFam" id="3.30.1550.10:FF:000005">
    <property type="entry name" value="50S ribosomal protein L11"/>
    <property type="match status" value="1"/>
</dbReference>
<dbReference type="InterPro" id="IPR036796">
    <property type="entry name" value="Ribosomal_uL11_N_sf"/>
</dbReference>
<reference evidence="9" key="1">
    <citation type="submission" date="2018-05" db="EMBL/GenBank/DDBJ databases">
        <authorList>
            <person name="Lanie J.A."/>
            <person name="Ng W.-L."/>
            <person name="Kazmierczak K.M."/>
            <person name="Andrzejewski T.M."/>
            <person name="Davidsen T.M."/>
            <person name="Wayne K.J."/>
            <person name="Tettelin H."/>
            <person name="Glass J.I."/>
            <person name="Rusch D."/>
            <person name="Podicherti R."/>
            <person name="Tsui H.-C.T."/>
            <person name="Winkler M.E."/>
        </authorList>
    </citation>
    <scope>NUCLEOTIDE SEQUENCE</scope>
</reference>
<sequence>MAKKVVAVVKLQIAAGKATPAPPVGTALGPHGVNIMDFCKAFNAKTASQEGLIIPALVTIYADRTLSFITKTPPAAVLLKRAANIAKGSGEPNRTKVGNVTIDQVEEIAKIKMPDLNCNDLDGAVLVVSGTARSMGIEVGDQTVAPDLGEGDDGEKR</sequence>
<organism evidence="9">
    <name type="scientific">marine metagenome</name>
    <dbReference type="NCBI Taxonomy" id="408172"/>
    <lineage>
        <taxon>unclassified sequences</taxon>
        <taxon>metagenomes</taxon>
        <taxon>ecological metagenomes</taxon>
    </lineage>
</organism>
<feature type="domain" description="Large ribosomal subunit protein uL11 C-terminal" evidence="7">
    <location>
        <begin position="71"/>
        <end position="139"/>
    </location>
</feature>
<dbReference type="SMART" id="SM00649">
    <property type="entry name" value="RL11"/>
    <property type="match status" value="1"/>
</dbReference>
<dbReference type="GO" id="GO:0006412">
    <property type="term" value="P:translation"/>
    <property type="evidence" value="ECO:0007669"/>
    <property type="project" value="InterPro"/>
</dbReference>
<dbReference type="AlphaFoldDB" id="A0A381NIR0"/>
<evidence type="ECO:0000256" key="6">
    <source>
        <dbReference type="ARBA" id="ARBA00040104"/>
    </source>
</evidence>
<dbReference type="PANTHER" id="PTHR11661:SF1">
    <property type="entry name" value="LARGE RIBOSOMAL SUBUNIT PROTEIN UL11M"/>
    <property type="match status" value="1"/>
</dbReference>
<evidence type="ECO:0000256" key="3">
    <source>
        <dbReference type="ARBA" id="ARBA00022884"/>
    </source>
</evidence>
<keyword evidence="3" id="KW-0694">RNA-binding</keyword>
<evidence type="ECO:0000259" key="8">
    <source>
        <dbReference type="Pfam" id="PF03946"/>
    </source>
</evidence>
<dbReference type="Gene3D" id="3.30.1550.10">
    <property type="entry name" value="Ribosomal protein L11/L12, N-terminal domain"/>
    <property type="match status" value="1"/>
</dbReference>
<dbReference type="Gene3D" id="1.10.10.250">
    <property type="entry name" value="Ribosomal protein L11, C-terminal domain"/>
    <property type="match status" value="1"/>
</dbReference>
<dbReference type="GO" id="GO:0003735">
    <property type="term" value="F:structural constituent of ribosome"/>
    <property type="evidence" value="ECO:0007669"/>
    <property type="project" value="InterPro"/>
</dbReference>
<evidence type="ECO:0000256" key="4">
    <source>
        <dbReference type="ARBA" id="ARBA00022980"/>
    </source>
</evidence>
<dbReference type="InterPro" id="IPR020783">
    <property type="entry name" value="Ribosomal_uL11_C"/>
</dbReference>
<dbReference type="HAMAP" id="MF_00736">
    <property type="entry name" value="Ribosomal_uL11"/>
    <property type="match status" value="1"/>
</dbReference>
<comment type="similarity">
    <text evidence="1">Belongs to the universal ribosomal protein uL11 family.</text>
</comment>
<proteinExistence type="inferred from homology"/>
<dbReference type="CDD" id="cd00349">
    <property type="entry name" value="Ribosomal_L11"/>
    <property type="match status" value="1"/>
</dbReference>
<dbReference type="FunFam" id="1.10.10.250:FF:000001">
    <property type="entry name" value="50S ribosomal protein L11"/>
    <property type="match status" value="1"/>
</dbReference>
<keyword evidence="5" id="KW-0687">Ribonucleoprotein</keyword>
<dbReference type="Pfam" id="PF03946">
    <property type="entry name" value="Ribosomal_L11_N"/>
    <property type="match status" value="1"/>
</dbReference>
<dbReference type="EMBL" id="UINC01000386">
    <property type="protein sequence ID" value="SUZ54401.1"/>
    <property type="molecule type" value="Genomic_DNA"/>
</dbReference>
<keyword evidence="2" id="KW-0699">rRNA-binding</keyword>
<dbReference type="GO" id="GO:0022625">
    <property type="term" value="C:cytosolic large ribosomal subunit"/>
    <property type="evidence" value="ECO:0007669"/>
    <property type="project" value="TreeGrafter"/>
</dbReference>
<accession>A0A381NIR0</accession>
<dbReference type="Pfam" id="PF00298">
    <property type="entry name" value="Ribosomal_L11"/>
    <property type="match status" value="1"/>
</dbReference>
<dbReference type="InterPro" id="IPR000911">
    <property type="entry name" value="Ribosomal_uL11"/>
</dbReference>
<dbReference type="SUPFAM" id="SSF54747">
    <property type="entry name" value="Ribosomal L11/L12e N-terminal domain"/>
    <property type="match status" value="1"/>
</dbReference>
<evidence type="ECO:0000259" key="7">
    <source>
        <dbReference type="Pfam" id="PF00298"/>
    </source>
</evidence>
<dbReference type="InterPro" id="IPR020784">
    <property type="entry name" value="Ribosomal_uL11_N"/>
</dbReference>
<evidence type="ECO:0000256" key="1">
    <source>
        <dbReference type="ARBA" id="ARBA00010537"/>
    </source>
</evidence>
<feature type="domain" description="Large ribosomal subunit protein uL11 N-terminal" evidence="8">
    <location>
        <begin position="9"/>
        <end position="65"/>
    </location>
</feature>
<evidence type="ECO:0000256" key="2">
    <source>
        <dbReference type="ARBA" id="ARBA00022730"/>
    </source>
</evidence>
<keyword evidence="4" id="KW-0689">Ribosomal protein</keyword>
<evidence type="ECO:0000313" key="9">
    <source>
        <dbReference type="EMBL" id="SUZ54401.1"/>
    </source>
</evidence>
<dbReference type="GO" id="GO:0070180">
    <property type="term" value="F:large ribosomal subunit rRNA binding"/>
    <property type="evidence" value="ECO:0007669"/>
    <property type="project" value="TreeGrafter"/>
</dbReference>
<dbReference type="SUPFAM" id="SSF46906">
    <property type="entry name" value="Ribosomal protein L11, C-terminal domain"/>
    <property type="match status" value="1"/>
</dbReference>
<gene>
    <name evidence="9" type="ORF">METZ01_LOCUS7255</name>
</gene>
<dbReference type="NCBIfam" id="TIGR01632">
    <property type="entry name" value="L11_bact"/>
    <property type="match status" value="1"/>
</dbReference>